<dbReference type="Gene3D" id="3.40.605.10">
    <property type="entry name" value="Aldehyde Dehydrogenase, Chain A, domain 1"/>
    <property type="match status" value="1"/>
</dbReference>
<accession>A0ABS1VLE4</accession>
<evidence type="ECO:0000313" key="6">
    <source>
        <dbReference type="EMBL" id="MBL7255542.1"/>
    </source>
</evidence>
<organism evidence="6 7">
    <name type="scientific">Paractinoplanes lichenicola</name>
    <dbReference type="NCBI Taxonomy" id="2802976"/>
    <lineage>
        <taxon>Bacteria</taxon>
        <taxon>Bacillati</taxon>
        <taxon>Actinomycetota</taxon>
        <taxon>Actinomycetes</taxon>
        <taxon>Micromonosporales</taxon>
        <taxon>Micromonosporaceae</taxon>
        <taxon>Paractinoplanes</taxon>
    </lineage>
</organism>
<feature type="compositionally biased region" description="Basic and acidic residues" evidence="4">
    <location>
        <begin position="19"/>
        <end position="36"/>
    </location>
</feature>
<dbReference type="InterPro" id="IPR016163">
    <property type="entry name" value="Ald_DH_C"/>
</dbReference>
<keyword evidence="1 3" id="KW-0560">Oxidoreductase</keyword>
<proteinExistence type="inferred from homology"/>
<comment type="caution">
    <text evidence="6">The sequence shown here is derived from an EMBL/GenBank/DDBJ whole genome shotgun (WGS) entry which is preliminary data.</text>
</comment>
<evidence type="ECO:0000259" key="5">
    <source>
        <dbReference type="Pfam" id="PF00171"/>
    </source>
</evidence>
<evidence type="ECO:0000256" key="1">
    <source>
        <dbReference type="ARBA" id="ARBA00023002"/>
    </source>
</evidence>
<dbReference type="InterPro" id="IPR016160">
    <property type="entry name" value="Ald_DH_CS_CYS"/>
</dbReference>
<sequence length="531" mass="56054">MRRILTREAVRGPSLRSGGRSDRVDPVRGSPDDRDLGGAVGVPPLREGTVAEQLLIAGEWVPAASGRVSETFDPASGAKLAEFAEAGSADVDVAVAAARTAFEDPDWRDLSPDARGRLLWKVADLIERDATALAELETHDQGMPIALTTNVNVTLAAQVFRYYAGWATKIEGKLSSVSVPDTLHYTRREPLGVVGLITPWNFPFAIAAWKLAPALATGNTVVLKPAEQTPLSTLKLGALCLEAGIPAGVVNVLTGGPEVGKALVAHRGVNKISFTGSTEVGQQIAGVAAADLKRVSLELGGKAPSIITRGADIDAAVMGNLQGALFNTGQACGAYTRFYVDAKRADEFTEKIAAAAQTLKIGPGIDFDTVLGPLVSQEQLDRVTGYVNGGVEQGAQLVTGGKRASGAGLDDGYFFTPTVFSGVRDDMTIAREEIFGPVLSIFSYEDEDEVIARANDSDYGLAAVLWTQDLTAAHRLAARIHAGTVFVNQLPLIDPGAPWGGFGLSGWGREMGTYALDEFTETKGVWVNLAR</sequence>
<dbReference type="Gene3D" id="3.40.309.10">
    <property type="entry name" value="Aldehyde Dehydrogenase, Chain A, domain 2"/>
    <property type="match status" value="1"/>
</dbReference>
<dbReference type="InterPro" id="IPR015590">
    <property type="entry name" value="Aldehyde_DH_dom"/>
</dbReference>
<feature type="domain" description="Aldehyde dehydrogenase" evidence="5">
    <location>
        <begin position="60"/>
        <end position="524"/>
    </location>
</feature>
<dbReference type="SUPFAM" id="SSF53720">
    <property type="entry name" value="ALDH-like"/>
    <property type="match status" value="1"/>
</dbReference>
<feature type="region of interest" description="Disordered" evidence="4">
    <location>
        <begin position="1"/>
        <end position="42"/>
    </location>
</feature>
<dbReference type="EMBL" id="JAENHO010000004">
    <property type="protein sequence ID" value="MBL7255542.1"/>
    <property type="molecule type" value="Genomic_DNA"/>
</dbReference>
<evidence type="ECO:0000313" key="7">
    <source>
        <dbReference type="Proteomes" id="UP000598996"/>
    </source>
</evidence>
<dbReference type="PROSITE" id="PS00687">
    <property type="entry name" value="ALDEHYDE_DEHYDR_GLU"/>
    <property type="match status" value="1"/>
</dbReference>
<dbReference type="InterPro" id="IPR016161">
    <property type="entry name" value="Ald_DH/histidinol_DH"/>
</dbReference>
<dbReference type="Proteomes" id="UP000598996">
    <property type="component" value="Unassembled WGS sequence"/>
</dbReference>
<dbReference type="PANTHER" id="PTHR11699">
    <property type="entry name" value="ALDEHYDE DEHYDROGENASE-RELATED"/>
    <property type="match status" value="1"/>
</dbReference>
<keyword evidence="7" id="KW-1185">Reference proteome</keyword>
<reference evidence="6 7" key="1">
    <citation type="submission" date="2021-01" db="EMBL/GenBank/DDBJ databases">
        <title>Actinoplanes sp. nov. LDG1-01 isolated from lichen.</title>
        <authorList>
            <person name="Saeng-In P."/>
            <person name="Phongsopitanun W."/>
            <person name="Kanchanasin P."/>
            <person name="Yuki M."/>
            <person name="Kudo T."/>
            <person name="Ohkuma M."/>
            <person name="Tanasupawat S."/>
        </authorList>
    </citation>
    <scope>NUCLEOTIDE SEQUENCE [LARGE SCALE GENOMIC DNA]</scope>
    <source>
        <strain evidence="6 7">LDG1-01</strain>
    </source>
</reference>
<gene>
    <name evidence="6" type="ORF">JKJ07_14650</name>
</gene>
<evidence type="ECO:0000256" key="4">
    <source>
        <dbReference type="SAM" id="MobiDB-lite"/>
    </source>
</evidence>
<evidence type="ECO:0000256" key="3">
    <source>
        <dbReference type="RuleBase" id="RU003345"/>
    </source>
</evidence>
<feature type="compositionally biased region" description="Basic and acidic residues" evidence="4">
    <location>
        <begin position="1"/>
        <end position="10"/>
    </location>
</feature>
<comment type="similarity">
    <text evidence="3">Belongs to the aldehyde dehydrogenase family.</text>
</comment>
<evidence type="ECO:0000256" key="2">
    <source>
        <dbReference type="PROSITE-ProRule" id="PRU10007"/>
    </source>
</evidence>
<feature type="active site" evidence="2">
    <location>
        <position position="298"/>
    </location>
</feature>
<dbReference type="InterPro" id="IPR016162">
    <property type="entry name" value="Ald_DH_N"/>
</dbReference>
<dbReference type="InterPro" id="IPR029510">
    <property type="entry name" value="Ald_DH_CS_GLU"/>
</dbReference>
<protein>
    <submittedName>
        <fullName evidence="6">Aldehyde dehydrogenase family protein</fullName>
    </submittedName>
</protein>
<dbReference type="Pfam" id="PF00171">
    <property type="entry name" value="Aldedh"/>
    <property type="match status" value="1"/>
</dbReference>
<name>A0ABS1VLE4_9ACTN</name>
<dbReference type="PROSITE" id="PS00070">
    <property type="entry name" value="ALDEHYDE_DEHYDR_CYS"/>
    <property type="match status" value="1"/>
</dbReference>